<keyword evidence="4" id="KW-1185">Reference proteome</keyword>
<organism evidence="3 4">
    <name type="scientific">Ladona fulva</name>
    <name type="common">Scarce chaser dragonfly</name>
    <name type="synonym">Libellula fulva</name>
    <dbReference type="NCBI Taxonomy" id="123851"/>
    <lineage>
        <taxon>Eukaryota</taxon>
        <taxon>Metazoa</taxon>
        <taxon>Ecdysozoa</taxon>
        <taxon>Arthropoda</taxon>
        <taxon>Hexapoda</taxon>
        <taxon>Insecta</taxon>
        <taxon>Pterygota</taxon>
        <taxon>Palaeoptera</taxon>
        <taxon>Odonata</taxon>
        <taxon>Epiprocta</taxon>
        <taxon>Anisoptera</taxon>
        <taxon>Libelluloidea</taxon>
        <taxon>Libellulidae</taxon>
        <taxon>Ladona</taxon>
    </lineage>
</organism>
<evidence type="ECO:0000313" key="3">
    <source>
        <dbReference type="EMBL" id="KAG8225233.1"/>
    </source>
</evidence>
<dbReference type="OrthoDB" id="10023951at2759"/>
<dbReference type="Proteomes" id="UP000792457">
    <property type="component" value="Unassembled WGS sequence"/>
</dbReference>
<dbReference type="AlphaFoldDB" id="A0A8K0JZI3"/>
<dbReference type="PANTHER" id="PTHR12353">
    <property type="entry name" value="DISKS LARGE-ASSOCIATED PROTEIN DAP SAP90/PSD-95-ASSOCIATED PROTEIN"/>
    <property type="match status" value="1"/>
</dbReference>
<dbReference type="GO" id="GO:0007052">
    <property type="term" value="P:mitotic spindle organization"/>
    <property type="evidence" value="ECO:0007669"/>
    <property type="project" value="TreeGrafter"/>
</dbReference>
<dbReference type="GO" id="GO:0005737">
    <property type="term" value="C:cytoplasm"/>
    <property type="evidence" value="ECO:0007669"/>
    <property type="project" value="TreeGrafter"/>
</dbReference>
<feature type="transmembrane region" description="Helical" evidence="2">
    <location>
        <begin position="6"/>
        <end position="26"/>
    </location>
</feature>
<dbReference type="PANTHER" id="PTHR12353:SF1">
    <property type="entry name" value="DISKS LARGE-ASSOCIATED PROTEIN 5"/>
    <property type="match status" value="1"/>
</dbReference>
<keyword evidence="2" id="KW-0472">Membrane</keyword>
<dbReference type="GO" id="GO:0031616">
    <property type="term" value="C:spindle pole centrosome"/>
    <property type="evidence" value="ECO:0007669"/>
    <property type="project" value="TreeGrafter"/>
</dbReference>
<proteinExistence type="inferred from homology"/>
<accession>A0A8K0JZI3</accession>
<comment type="similarity">
    <text evidence="1">Belongs to the SAPAP family.</text>
</comment>
<protein>
    <submittedName>
        <fullName evidence="3">Uncharacterized protein</fullName>
    </submittedName>
</protein>
<evidence type="ECO:0000313" key="4">
    <source>
        <dbReference type="Proteomes" id="UP000792457"/>
    </source>
</evidence>
<dbReference type="GO" id="GO:0023052">
    <property type="term" value="P:signaling"/>
    <property type="evidence" value="ECO:0007669"/>
    <property type="project" value="InterPro"/>
</dbReference>
<dbReference type="GO" id="GO:0007059">
    <property type="term" value="P:chromosome segregation"/>
    <property type="evidence" value="ECO:0007669"/>
    <property type="project" value="TreeGrafter"/>
</dbReference>
<dbReference type="GO" id="GO:0007346">
    <property type="term" value="P:regulation of mitotic cell cycle"/>
    <property type="evidence" value="ECO:0007669"/>
    <property type="project" value="TreeGrafter"/>
</dbReference>
<reference evidence="3" key="1">
    <citation type="submission" date="2013-04" db="EMBL/GenBank/DDBJ databases">
        <authorList>
            <person name="Qu J."/>
            <person name="Murali S.C."/>
            <person name="Bandaranaike D."/>
            <person name="Bellair M."/>
            <person name="Blankenburg K."/>
            <person name="Chao H."/>
            <person name="Dinh H."/>
            <person name="Doddapaneni H."/>
            <person name="Downs B."/>
            <person name="Dugan-Rocha S."/>
            <person name="Elkadiri S."/>
            <person name="Gnanaolivu R.D."/>
            <person name="Hernandez B."/>
            <person name="Javaid M."/>
            <person name="Jayaseelan J.C."/>
            <person name="Lee S."/>
            <person name="Li M."/>
            <person name="Ming W."/>
            <person name="Munidasa M."/>
            <person name="Muniz J."/>
            <person name="Nguyen L."/>
            <person name="Ongeri F."/>
            <person name="Osuji N."/>
            <person name="Pu L.-L."/>
            <person name="Puazo M."/>
            <person name="Qu C."/>
            <person name="Quiroz J."/>
            <person name="Raj R."/>
            <person name="Weissenberger G."/>
            <person name="Xin Y."/>
            <person name="Zou X."/>
            <person name="Han Y."/>
            <person name="Richards S."/>
            <person name="Worley K."/>
            <person name="Muzny D."/>
            <person name="Gibbs R."/>
        </authorList>
    </citation>
    <scope>NUCLEOTIDE SEQUENCE</scope>
    <source>
        <strain evidence="3">Sampled in the wild</strain>
    </source>
</reference>
<keyword evidence="2" id="KW-0812">Transmembrane</keyword>
<dbReference type="Pfam" id="PF03359">
    <property type="entry name" value="GKAP"/>
    <property type="match status" value="1"/>
</dbReference>
<dbReference type="GO" id="GO:0008017">
    <property type="term" value="F:microtubule binding"/>
    <property type="evidence" value="ECO:0007669"/>
    <property type="project" value="TreeGrafter"/>
</dbReference>
<sequence length="264" mass="29896">MNLFSSIYYFSYLCLIMLATVHRLGLAGKKLYVPYSLKCVECCGRSLVLELSFVNRPIMGEVGKLKILLEDELKRLKDMCNDWENELKHGVSIPENVTELIRCAIGKATLLVNGKLKQFNGLITSSESSTEDNRITPSDLQGFWDLICIEISGIDKSFCDLNLLKKNAWTENEENSWESKESDNTHVGKVKNTKRTAKKTLTVNSYKNIPPRKRLADIKKEMKASRDMKTDEKDTVLFEVPAFFSVRSPAKVKKGASSIRSAEK</sequence>
<evidence type="ECO:0000256" key="2">
    <source>
        <dbReference type="SAM" id="Phobius"/>
    </source>
</evidence>
<dbReference type="GO" id="GO:0051382">
    <property type="term" value="P:kinetochore assembly"/>
    <property type="evidence" value="ECO:0007669"/>
    <property type="project" value="TreeGrafter"/>
</dbReference>
<reference evidence="3" key="2">
    <citation type="submission" date="2017-10" db="EMBL/GenBank/DDBJ databases">
        <title>Ladona fulva Genome sequencing and assembly.</title>
        <authorList>
            <person name="Murali S."/>
            <person name="Richards S."/>
            <person name="Bandaranaike D."/>
            <person name="Bellair M."/>
            <person name="Blankenburg K."/>
            <person name="Chao H."/>
            <person name="Dinh H."/>
            <person name="Doddapaneni H."/>
            <person name="Dugan-Rocha S."/>
            <person name="Elkadiri S."/>
            <person name="Gnanaolivu R."/>
            <person name="Hernandez B."/>
            <person name="Skinner E."/>
            <person name="Javaid M."/>
            <person name="Lee S."/>
            <person name="Li M."/>
            <person name="Ming W."/>
            <person name="Munidasa M."/>
            <person name="Muniz J."/>
            <person name="Nguyen L."/>
            <person name="Hughes D."/>
            <person name="Osuji N."/>
            <person name="Pu L.-L."/>
            <person name="Puazo M."/>
            <person name="Qu C."/>
            <person name="Quiroz J."/>
            <person name="Raj R."/>
            <person name="Weissenberger G."/>
            <person name="Xin Y."/>
            <person name="Zou X."/>
            <person name="Han Y."/>
            <person name="Worley K."/>
            <person name="Muzny D."/>
            <person name="Gibbs R."/>
        </authorList>
    </citation>
    <scope>NUCLEOTIDE SEQUENCE</scope>
    <source>
        <strain evidence="3">Sampled in the wild</strain>
    </source>
</reference>
<dbReference type="InterPro" id="IPR005026">
    <property type="entry name" value="SAPAP"/>
</dbReference>
<evidence type="ECO:0000256" key="1">
    <source>
        <dbReference type="ARBA" id="ARBA00008839"/>
    </source>
</evidence>
<comment type="caution">
    <text evidence="3">The sequence shown here is derived from an EMBL/GenBank/DDBJ whole genome shotgun (WGS) entry which is preliminary data.</text>
</comment>
<keyword evidence="2" id="KW-1133">Transmembrane helix</keyword>
<dbReference type="EMBL" id="KZ308230">
    <property type="protein sequence ID" value="KAG8225233.1"/>
    <property type="molecule type" value="Genomic_DNA"/>
</dbReference>
<name>A0A8K0JZI3_LADFU</name>
<dbReference type="GO" id="GO:0005634">
    <property type="term" value="C:nucleus"/>
    <property type="evidence" value="ECO:0007669"/>
    <property type="project" value="TreeGrafter"/>
</dbReference>
<dbReference type="GO" id="GO:0051642">
    <property type="term" value="P:centrosome localization"/>
    <property type="evidence" value="ECO:0007669"/>
    <property type="project" value="TreeGrafter"/>
</dbReference>
<gene>
    <name evidence="3" type="ORF">J437_LFUL009803</name>
</gene>